<feature type="active site" description="Nucleophile" evidence="10">
    <location>
        <position position="366"/>
    </location>
</feature>
<dbReference type="GO" id="GO:0036374">
    <property type="term" value="F:glutathione hydrolase activity"/>
    <property type="evidence" value="ECO:0007669"/>
    <property type="project" value="UniProtKB-UniRule"/>
</dbReference>
<evidence type="ECO:0000256" key="12">
    <source>
        <dbReference type="RuleBase" id="RU368068"/>
    </source>
</evidence>
<dbReference type="Gene3D" id="3.60.20.40">
    <property type="match status" value="1"/>
</dbReference>
<dbReference type="Gene3D" id="1.10.246.130">
    <property type="match status" value="1"/>
</dbReference>
<comment type="catalytic activity">
    <reaction evidence="1 12">
        <text>an S-substituted glutathione + H2O = an S-substituted L-cysteinylglycine + L-glutamate</text>
        <dbReference type="Rhea" id="RHEA:59468"/>
        <dbReference type="ChEBI" id="CHEBI:15377"/>
        <dbReference type="ChEBI" id="CHEBI:29985"/>
        <dbReference type="ChEBI" id="CHEBI:90779"/>
        <dbReference type="ChEBI" id="CHEBI:143103"/>
        <dbReference type="EC" id="3.4.19.13"/>
    </reaction>
</comment>
<dbReference type="FunFam" id="3.60.20.40:FF:000008">
    <property type="entry name" value="Gamma-glutamyltranspeptidase (Eurofung)"/>
    <property type="match status" value="1"/>
</dbReference>
<protein>
    <recommendedName>
        <fullName evidence="12">Glutathione hydrolase</fullName>
        <ecNumber evidence="12">2.3.2.2</ecNumber>
        <ecNumber evidence="12">3.4.19.13</ecNumber>
    </recommendedName>
    <alternativeName>
        <fullName evidence="12">Gamma-glutamyltransferase</fullName>
    </alternativeName>
    <alternativeName>
        <fullName evidence="12">Gamma-glutamyltranspeptidase</fullName>
    </alternativeName>
</protein>
<comment type="function">
    <text evidence="12">Cleaves the gamma-glutamyl peptide bond of glutathione and glutathione conjugates.</text>
</comment>
<keyword evidence="5 12" id="KW-0808">Transferase</keyword>
<comment type="catalytic activity">
    <reaction evidence="9 12">
        <text>an N-terminal (5-L-glutamyl)-[peptide] + an alpha-amino acid = 5-L-glutamyl amino acid + an N-terminal L-alpha-aminoacyl-[peptide]</text>
        <dbReference type="Rhea" id="RHEA:23904"/>
        <dbReference type="Rhea" id="RHEA-COMP:9780"/>
        <dbReference type="Rhea" id="RHEA-COMP:9795"/>
        <dbReference type="ChEBI" id="CHEBI:77644"/>
        <dbReference type="ChEBI" id="CHEBI:78597"/>
        <dbReference type="ChEBI" id="CHEBI:78599"/>
        <dbReference type="ChEBI" id="CHEBI:78608"/>
        <dbReference type="EC" id="2.3.2.2"/>
    </reaction>
</comment>
<dbReference type="InterPro" id="IPR043137">
    <property type="entry name" value="GGT_ssub_C"/>
</dbReference>
<keyword evidence="8 12" id="KW-0012">Acyltransferase</keyword>
<evidence type="ECO:0000256" key="7">
    <source>
        <dbReference type="ARBA" id="ARBA00023180"/>
    </source>
</evidence>
<dbReference type="PRINTS" id="PR01210">
    <property type="entry name" value="GGTRANSPTASE"/>
</dbReference>
<dbReference type="GO" id="GO:0005886">
    <property type="term" value="C:plasma membrane"/>
    <property type="evidence" value="ECO:0007669"/>
    <property type="project" value="TreeGrafter"/>
</dbReference>
<evidence type="ECO:0000313" key="14">
    <source>
        <dbReference type="Proteomes" id="UP001174936"/>
    </source>
</evidence>
<evidence type="ECO:0000256" key="8">
    <source>
        <dbReference type="ARBA" id="ARBA00023315"/>
    </source>
</evidence>
<keyword evidence="7" id="KW-0325">Glycoprotein</keyword>
<feature type="binding site" evidence="11">
    <location>
        <position position="460"/>
    </location>
    <ligand>
        <name>L-glutamate</name>
        <dbReference type="ChEBI" id="CHEBI:29985"/>
    </ligand>
</feature>
<dbReference type="GO" id="GO:0006751">
    <property type="term" value="P:glutathione catabolic process"/>
    <property type="evidence" value="ECO:0007669"/>
    <property type="project" value="UniProtKB-UniRule"/>
</dbReference>
<dbReference type="EMBL" id="JAULSV010000002">
    <property type="protein sequence ID" value="KAK0651448.1"/>
    <property type="molecule type" value="Genomic_DNA"/>
</dbReference>
<dbReference type="GO" id="GO:0006508">
    <property type="term" value="P:proteolysis"/>
    <property type="evidence" value="ECO:0007669"/>
    <property type="project" value="UniProtKB-KW"/>
</dbReference>
<evidence type="ECO:0000256" key="5">
    <source>
        <dbReference type="ARBA" id="ARBA00022679"/>
    </source>
</evidence>
<evidence type="ECO:0000256" key="9">
    <source>
        <dbReference type="ARBA" id="ARBA00047417"/>
    </source>
</evidence>
<proteinExistence type="inferred from homology"/>
<keyword evidence="6 12" id="KW-0378">Hydrolase</keyword>
<evidence type="ECO:0000256" key="10">
    <source>
        <dbReference type="PIRSR" id="PIRSR600101-1"/>
    </source>
</evidence>
<feature type="binding site" evidence="11">
    <location>
        <begin position="436"/>
        <end position="437"/>
    </location>
    <ligand>
        <name>L-glutamate</name>
        <dbReference type="ChEBI" id="CHEBI:29985"/>
    </ligand>
</feature>
<organism evidence="13 14">
    <name type="scientific">Cercophora newfieldiana</name>
    <dbReference type="NCBI Taxonomy" id="92897"/>
    <lineage>
        <taxon>Eukaryota</taxon>
        <taxon>Fungi</taxon>
        <taxon>Dikarya</taxon>
        <taxon>Ascomycota</taxon>
        <taxon>Pezizomycotina</taxon>
        <taxon>Sordariomycetes</taxon>
        <taxon>Sordariomycetidae</taxon>
        <taxon>Sordariales</taxon>
        <taxon>Lasiosphaeriaceae</taxon>
        <taxon>Cercophora</taxon>
    </lineage>
</organism>
<dbReference type="AlphaFoldDB" id="A0AA39YF25"/>
<sequence length="557" mass="60205">MSGKWSSRPPPTSRVLHTLYSPNGTKGAVASESSICSNIGVEIIGIGGTAADAMVATTLCVGVIGMYHSGIGGGGFMLVRDKKGRYEVIDYRETAPAASDRDMYKDKGNASTVGGLAVGIPGELRGLEYLHRNYGKLPWATVVKPAVRVARAGFLVNEDLVRYMDAVGGNTSFLVTDPVWAQEFALNGTLLGFGDLITRKRYADTLEEIARGGPSAFYEGKLAESMIDIIQKTGGIMTLDDLKQYKVKVKKALSIGYRGYKLFTTDAPSSGAVMLSMLNTMNQYPQEDSKDTNLTYHRYVEAMKFSYGARAELGDPDFISHIKDYEQQMLSVDKAKQIRNRILDNMTQPLEAYNPQLLYTVESPGTSHIVTADRSGMTVSSTTTVNLLFGSKVMTPDTGIILNNEMDDFSQPGKRNSFGFEPSPSNFIAPGKRPLSSICPVIVEFAGNRSVYFTTGAAGGSRIISATAQTVFGVLEAGYTMHDAVAHPRLHDQLMPATTLVEVGSDEGLFESLGAKRHNVTWQAPGQSAVQAIMRLWNGTFDAVGETRQVNSGGSIV</sequence>
<evidence type="ECO:0000256" key="1">
    <source>
        <dbReference type="ARBA" id="ARBA00001049"/>
    </source>
</evidence>
<dbReference type="InterPro" id="IPR029055">
    <property type="entry name" value="Ntn_hydrolases_N"/>
</dbReference>
<dbReference type="Proteomes" id="UP001174936">
    <property type="component" value="Unassembled WGS sequence"/>
</dbReference>
<feature type="binding site" evidence="11">
    <location>
        <position position="92"/>
    </location>
    <ligand>
        <name>L-glutamate</name>
        <dbReference type="ChEBI" id="CHEBI:29985"/>
    </ligand>
</feature>
<dbReference type="FunFam" id="1.10.246.130:FF:000005">
    <property type="entry name" value="Gamma-glutamyltranspeptidase 1, putative"/>
    <property type="match status" value="1"/>
</dbReference>
<dbReference type="SUPFAM" id="SSF56235">
    <property type="entry name" value="N-terminal nucleophile aminohydrolases (Ntn hydrolases)"/>
    <property type="match status" value="1"/>
</dbReference>
<evidence type="ECO:0000256" key="2">
    <source>
        <dbReference type="ARBA" id="ARBA00001089"/>
    </source>
</evidence>
<dbReference type="PANTHER" id="PTHR11686">
    <property type="entry name" value="GAMMA GLUTAMYL TRANSPEPTIDASE"/>
    <property type="match status" value="1"/>
</dbReference>
<dbReference type="InterPro" id="IPR043138">
    <property type="entry name" value="GGT_lsub"/>
</dbReference>
<evidence type="ECO:0000256" key="4">
    <source>
        <dbReference type="ARBA" id="ARBA00022670"/>
    </source>
</evidence>
<evidence type="ECO:0000256" key="11">
    <source>
        <dbReference type="PIRSR" id="PIRSR600101-2"/>
    </source>
</evidence>
<gene>
    <name evidence="13" type="ORF">B0T16DRAFT_426289</name>
</gene>
<accession>A0AA39YF25</accession>
<feature type="binding site" evidence="11">
    <location>
        <begin position="384"/>
        <end position="386"/>
    </location>
    <ligand>
        <name>L-glutamate</name>
        <dbReference type="ChEBI" id="CHEBI:29985"/>
    </ligand>
</feature>
<dbReference type="Pfam" id="PF01019">
    <property type="entry name" value="G_glu_transpept"/>
    <property type="match status" value="1"/>
</dbReference>
<dbReference type="EC" id="3.4.19.13" evidence="12"/>
<name>A0AA39YF25_9PEZI</name>
<keyword evidence="4" id="KW-0645">Protease</keyword>
<keyword evidence="14" id="KW-1185">Reference proteome</keyword>
<dbReference type="PANTHER" id="PTHR11686:SF62">
    <property type="entry name" value="GLUTATHIONE HYDROLASE"/>
    <property type="match status" value="1"/>
</dbReference>
<dbReference type="EC" id="2.3.2.2" evidence="12"/>
<comment type="similarity">
    <text evidence="3">Belongs to the gamma-glutamyltransferase family.</text>
</comment>
<feature type="binding site" evidence="11">
    <location>
        <position position="408"/>
    </location>
    <ligand>
        <name>L-glutamate</name>
        <dbReference type="ChEBI" id="CHEBI:29985"/>
    </ligand>
</feature>
<evidence type="ECO:0000256" key="3">
    <source>
        <dbReference type="ARBA" id="ARBA00009381"/>
    </source>
</evidence>
<dbReference type="InterPro" id="IPR000101">
    <property type="entry name" value="GGT_peptidase"/>
</dbReference>
<reference evidence="13" key="1">
    <citation type="submission" date="2023-06" db="EMBL/GenBank/DDBJ databases">
        <title>Genome-scale phylogeny and comparative genomics of the fungal order Sordariales.</title>
        <authorList>
            <consortium name="Lawrence Berkeley National Laboratory"/>
            <person name="Hensen N."/>
            <person name="Bonometti L."/>
            <person name="Westerberg I."/>
            <person name="Brannstrom I.O."/>
            <person name="Guillou S."/>
            <person name="Cros-Aarteil S."/>
            <person name="Calhoun S."/>
            <person name="Haridas S."/>
            <person name="Kuo A."/>
            <person name="Mondo S."/>
            <person name="Pangilinan J."/>
            <person name="Riley R."/>
            <person name="Labutti K."/>
            <person name="Andreopoulos B."/>
            <person name="Lipzen A."/>
            <person name="Chen C."/>
            <person name="Yanf M."/>
            <person name="Daum C."/>
            <person name="Ng V."/>
            <person name="Clum A."/>
            <person name="Steindorff A."/>
            <person name="Ohm R."/>
            <person name="Martin F."/>
            <person name="Silar P."/>
            <person name="Natvig D."/>
            <person name="Lalanne C."/>
            <person name="Gautier V."/>
            <person name="Ament-Velasquez S.L."/>
            <person name="Kruys A."/>
            <person name="Hutchinson M.I."/>
            <person name="Powell A.J."/>
            <person name="Barry K."/>
            <person name="Miller A.N."/>
            <person name="Grigoriev I.V."/>
            <person name="Debuchy R."/>
            <person name="Gladieux P."/>
            <person name="Thoren M.H."/>
            <person name="Johannesson H."/>
        </authorList>
    </citation>
    <scope>NUCLEOTIDE SEQUENCE</scope>
    <source>
        <strain evidence="13">SMH2532-1</strain>
    </source>
</reference>
<comment type="catalytic activity">
    <reaction evidence="2 12">
        <text>glutathione + H2O = L-cysteinylglycine + L-glutamate</text>
        <dbReference type="Rhea" id="RHEA:28807"/>
        <dbReference type="ChEBI" id="CHEBI:15377"/>
        <dbReference type="ChEBI" id="CHEBI:29985"/>
        <dbReference type="ChEBI" id="CHEBI:57925"/>
        <dbReference type="ChEBI" id="CHEBI:61694"/>
        <dbReference type="EC" id="3.4.19.13"/>
    </reaction>
</comment>
<dbReference type="GO" id="GO:0103068">
    <property type="term" value="F:leukotriene C4 gamma-glutamyl transferase activity"/>
    <property type="evidence" value="ECO:0007669"/>
    <property type="project" value="UniProtKB-EC"/>
</dbReference>
<comment type="caution">
    <text evidence="13">The sequence shown here is derived from an EMBL/GenBank/DDBJ whole genome shotgun (WGS) entry which is preliminary data.</text>
</comment>
<evidence type="ECO:0000313" key="13">
    <source>
        <dbReference type="EMBL" id="KAK0651448.1"/>
    </source>
</evidence>
<dbReference type="NCBIfam" id="TIGR00066">
    <property type="entry name" value="g_glut_trans"/>
    <property type="match status" value="1"/>
</dbReference>
<comment type="pathway">
    <text evidence="12">Sulfur metabolism; glutathione metabolism.</text>
</comment>
<evidence type="ECO:0000256" key="6">
    <source>
        <dbReference type="ARBA" id="ARBA00022801"/>
    </source>
</evidence>